<gene>
    <name evidence="3" type="ORF">RhiirA1_417212</name>
    <name evidence="5" type="ORF">RhiirA4_393557</name>
    <name evidence="2" type="ORF">RhiirA5_357587</name>
    <name evidence="4" type="ORF">RhiirC2_744139</name>
</gene>
<dbReference type="VEuPathDB" id="FungiDB:RhiirA1_417212"/>
<dbReference type="Proteomes" id="UP000232722">
    <property type="component" value="Unassembled WGS sequence"/>
</dbReference>
<name>A0A2I1FYU0_9GLOM</name>
<evidence type="ECO:0000313" key="5">
    <source>
        <dbReference type="EMBL" id="PKY39506.1"/>
    </source>
</evidence>
<dbReference type="AlphaFoldDB" id="A0A2I1FYU0"/>
<evidence type="ECO:0000313" key="6">
    <source>
        <dbReference type="Proteomes" id="UP000232688"/>
    </source>
</evidence>
<evidence type="ECO:0000313" key="9">
    <source>
        <dbReference type="Proteomes" id="UP000234323"/>
    </source>
</evidence>
<dbReference type="EMBL" id="LLXL01000494">
    <property type="protein sequence ID" value="PKK71711.1"/>
    <property type="molecule type" value="Genomic_DNA"/>
</dbReference>
<dbReference type="Proteomes" id="UP000233469">
    <property type="component" value="Unassembled WGS sequence"/>
</dbReference>
<keyword evidence="1" id="KW-0472">Membrane</keyword>
<evidence type="ECO:0000256" key="1">
    <source>
        <dbReference type="SAM" id="Phobius"/>
    </source>
</evidence>
<evidence type="ECO:0000313" key="3">
    <source>
        <dbReference type="EMBL" id="PKC68153.1"/>
    </source>
</evidence>
<dbReference type="EMBL" id="LLXJ01000520">
    <property type="protein sequence ID" value="PKC08723.1"/>
    <property type="molecule type" value="Genomic_DNA"/>
</dbReference>
<reference evidence="3 6" key="4">
    <citation type="submission" date="2017-10" db="EMBL/GenBank/DDBJ databases">
        <title>Genome analyses suggest a sexual origin of heterokaryosis in a supposedly ancient asexual fungus.</title>
        <authorList>
            <person name="Corradi N."/>
            <person name="Sedzielewska K."/>
            <person name="Noel J."/>
            <person name="Charron P."/>
            <person name="Farinelli L."/>
            <person name="Marton T."/>
            <person name="Kruger M."/>
            <person name="Pelin A."/>
            <person name="Brachmann A."/>
            <person name="Corradi N."/>
        </authorList>
    </citation>
    <scope>NUCLEOTIDE SEQUENCE [LARGE SCALE GENOMIC DNA]</scope>
    <source>
        <strain evidence="3 6">A1</strain>
    </source>
</reference>
<organism evidence="5 9">
    <name type="scientific">Rhizophagus irregularis</name>
    <dbReference type="NCBI Taxonomy" id="588596"/>
    <lineage>
        <taxon>Eukaryota</taxon>
        <taxon>Fungi</taxon>
        <taxon>Fungi incertae sedis</taxon>
        <taxon>Mucoromycota</taxon>
        <taxon>Glomeromycotina</taxon>
        <taxon>Glomeromycetes</taxon>
        <taxon>Glomerales</taxon>
        <taxon>Glomeraceae</taxon>
        <taxon>Rhizophagus</taxon>
    </lineage>
</organism>
<evidence type="ECO:0000313" key="7">
    <source>
        <dbReference type="Proteomes" id="UP000232722"/>
    </source>
</evidence>
<comment type="caution">
    <text evidence="5">The sequence shown here is derived from an EMBL/GenBank/DDBJ whole genome shotgun (WGS) entry which is preliminary data.</text>
</comment>
<keyword evidence="9" id="KW-1185">Reference proteome</keyword>
<evidence type="ECO:0000313" key="8">
    <source>
        <dbReference type="Proteomes" id="UP000233469"/>
    </source>
</evidence>
<sequence>MRGLNAQHTTPFDHSINRKVFLTTQVQYYIGSLLTILVINHLIKVLIQELQNI</sequence>
<dbReference type="Proteomes" id="UP000234323">
    <property type="component" value="Unassembled WGS sequence"/>
</dbReference>
<accession>A0A2I1FYU0</accession>
<protein>
    <submittedName>
        <fullName evidence="5">Uncharacterized protein</fullName>
    </submittedName>
</protein>
<keyword evidence="1" id="KW-1133">Transmembrane helix</keyword>
<feature type="transmembrane region" description="Helical" evidence="1">
    <location>
        <begin position="28"/>
        <end position="47"/>
    </location>
</feature>
<reference evidence="5 9" key="1">
    <citation type="submission" date="2015-10" db="EMBL/GenBank/DDBJ databases">
        <title>Genome analyses suggest a sexual origin of heterokaryosis in a supposedly ancient asexual fungus.</title>
        <authorList>
            <person name="Ropars J."/>
            <person name="Sedzielewska K."/>
            <person name="Noel J."/>
            <person name="Charron P."/>
            <person name="Farinelli L."/>
            <person name="Marton T."/>
            <person name="Kruger M."/>
            <person name="Pelin A."/>
            <person name="Brachmann A."/>
            <person name="Corradi N."/>
        </authorList>
    </citation>
    <scope>NUCLEOTIDE SEQUENCE [LARGE SCALE GENOMIC DNA]</scope>
    <source>
        <strain evidence="5 9">A4</strain>
        <strain evidence="2 7">A5</strain>
        <strain evidence="4 8">C2</strain>
    </source>
</reference>
<evidence type="ECO:0000313" key="2">
    <source>
        <dbReference type="EMBL" id="PKC08723.1"/>
    </source>
</evidence>
<reference evidence="2 7" key="2">
    <citation type="submission" date="2017-09" db="EMBL/GenBank/DDBJ databases">
        <title>Extensive intraspecific genome diversity in a model arbuscular mycorrhizal fungus.</title>
        <authorList>
            <person name="Chen E.C."/>
            <person name="Morin E."/>
            <person name="Beaudet D."/>
            <person name="Noel J."/>
            <person name="Ndikumana S."/>
            <person name="Charron P."/>
            <person name="St-Onge C."/>
            <person name="Giorgi J."/>
            <person name="Grigoriev I.V."/>
            <person name="Roux C."/>
            <person name="Martin F.M."/>
            <person name="Corradi N."/>
        </authorList>
    </citation>
    <scope>NUCLEOTIDE SEQUENCE [LARGE SCALE GENOMIC DNA]</scope>
    <source>
        <strain evidence="2 7">A5</strain>
    </source>
</reference>
<proteinExistence type="predicted"/>
<dbReference type="EMBL" id="LLXH01000349">
    <property type="protein sequence ID" value="PKC68153.1"/>
    <property type="molecule type" value="Genomic_DNA"/>
</dbReference>
<dbReference type="Proteomes" id="UP000232688">
    <property type="component" value="Unassembled WGS sequence"/>
</dbReference>
<keyword evidence="1" id="KW-0812">Transmembrane</keyword>
<reference evidence="6 8" key="3">
    <citation type="submission" date="2017-10" db="EMBL/GenBank/DDBJ databases">
        <title>Extensive intraspecific genome diversity in a model arbuscular mycorrhizal fungus.</title>
        <authorList>
            <person name="Chen E.C.H."/>
            <person name="Morin E."/>
            <person name="Baudet D."/>
            <person name="Noel J."/>
            <person name="Ndikumana S."/>
            <person name="Charron P."/>
            <person name="St-Onge C."/>
            <person name="Giorgi J."/>
            <person name="Grigoriev I.V."/>
            <person name="Roux C."/>
            <person name="Martin F.M."/>
            <person name="Corradi N."/>
        </authorList>
    </citation>
    <scope>NUCLEOTIDE SEQUENCE [LARGE SCALE GENOMIC DNA]</scope>
    <source>
        <strain evidence="3 6">A1</strain>
        <strain evidence="4 8">C2</strain>
    </source>
</reference>
<evidence type="ECO:0000313" key="4">
    <source>
        <dbReference type="EMBL" id="PKK71711.1"/>
    </source>
</evidence>
<dbReference type="EMBL" id="LLXI01000066">
    <property type="protein sequence ID" value="PKY39506.1"/>
    <property type="molecule type" value="Genomic_DNA"/>
</dbReference>